<dbReference type="InterPro" id="IPR056850">
    <property type="entry name" value="ARM_UBP34_24_USP9X_Y"/>
</dbReference>
<feature type="domain" description="UBP34/UBP24/USP9X/USP9Y-like ARM repeat region" evidence="5">
    <location>
        <begin position="55"/>
        <end position="110"/>
    </location>
</feature>
<evidence type="ECO:0000256" key="4">
    <source>
        <dbReference type="SAM" id="MobiDB-lite"/>
    </source>
</evidence>
<evidence type="ECO:0000256" key="1">
    <source>
        <dbReference type="ARBA" id="ARBA00022670"/>
    </source>
</evidence>
<dbReference type="GO" id="GO:0006508">
    <property type="term" value="P:proteolysis"/>
    <property type="evidence" value="ECO:0007669"/>
    <property type="project" value="UniProtKB-KW"/>
</dbReference>
<evidence type="ECO:0000313" key="7">
    <source>
        <dbReference type="Proteomes" id="UP000784294"/>
    </source>
</evidence>
<organism evidence="6 7">
    <name type="scientific">Protopolystoma xenopodis</name>
    <dbReference type="NCBI Taxonomy" id="117903"/>
    <lineage>
        <taxon>Eukaryota</taxon>
        <taxon>Metazoa</taxon>
        <taxon>Spiralia</taxon>
        <taxon>Lophotrochozoa</taxon>
        <taxon>Platyhelminthes</taxon>
        <taxon>Monogenea</taxon>
        <taxon>Polyopisthocotylea</taxon>
        <taxon>Polystomatidea</taxon>
        <taxon>Polystomatidae</taxon>
        <taxon>Protopolystoma</taxon>
    </lineage>
</organism>
<evidence type="ECO:0000256" key="3">
    <source>
        <dbReference type="ARBA" id="ARBA00022801"/>
    </source>
</evidence>
<evidence type="ECO:0000313" key="6">
    <source>
        <dbReference type="EMBL" id="VEL07618.1"/>
    </source>
</evidence>
<feature type="region of interest" description="Disordered" evidence="4">
    <location>
        <begin position="508"/>
        <end position="528"/>
    </location>
</feature>
<keyword evidence="3" id="KW-0378">Hydrolase</keyword>
<dbReference type="Pfam" id="PF25010">
    <property type="entry name" value="ARM_UBP24_USP9X-Y"/>
    <property type="match status" value="1"/>
</dbReference>
<keyword evidence="2" id="KW-0833">Ubl conjugation pathway</keyword>
<comment type="caution">
    <text evidence="6">The sequence shown here is derived from an EMBL/GenBank/DDBJ whole genome shotgun (WGS) entry which is preliminary data.</text>
</comment>
<reference evidence="6" key="1">
    <citation type="submission" date="2018-11" db="EMBL/GenBank/DDBJ databases">
        <authorList>
            <consortium name="Pathogen Informatics"/>
        </authorList>
    </citation>
    <scope>NUCLEOTIDE SEQUENCE</scope>
</reference>
<keyword evidence="7" id="KW-1185">Reference proteome</keyword>
<accession>A0A448WBI5</accession>
<dbReference type="Proteomes" id="UP000784294">
    <property type="component" value="Unassembled WGS sequence"/>
</dbReference>
<dbReference type="GO" id="GO:0008233">
    <property type="term" value="F:peptidase activity"/>
    <property type="evidence" value="ECO:0007669"/>
    <property type="project" value="UniProtKB-KW"/>
</dbReference>
<dbReference type="EMBL" id="CAAALY010002113">
    <property type="protein sequence ID" value="VEL07618.1"/>
    <property type="molecule type" value="Genomic_DNA"/>
</dbReference>
<sequence length="528" mass="58971">MVEYKDVDDMQVFTVLDQIKPERGDSYQEEYVFNAEEKEEPFQYTDEMEDEVRLVLPEDREACFKWFGASSEDLYSEEVEALFPNILDIDPRQMTPSGMALFAKYFRQVNIFKKLLLETSDTDGQLAIRMDRPNLVGLDFLWRLVLQAPNRPPVAQLALSILETLYTQLGPQLVSSRSRINADFLTSCFERLETATREAIAAVQSPQILEDSRDSALAEHVDRMVRLLHALRRFICRSEADGFQYLPSHMKEQVRNPSKQQHQSSPSIYDDLPAMNEPLSRAWCGVSLFLRVHYFVAGDSSNRWTSSALIADAFTDTQGHLDAGDLLVVQANEPLGRLKQRFLLRCLSKMRLNMTISKDCFAQSSKAYKALQPLQGLKLPSNPSAWQVRLFEVRSGSRSSSIVNSQYRSSCLLGNSATTVPEAYSDTYTPHNSSLPSTIVSGATSGVTGIRLSPPWAGCELVPLDGGPETDLDPIGCLLPSLEAWVAPETIAGLLALPGYPENVSALLPDTRSPSNDAVTKPTPPSYW</sequence>
<dbReference type="OrthoDB" id="289038at2759"/>
<dbReference type="AlphaFoldDB" id="A0A448WBI5"/>
<proteinExistence type="predicted"/>
<evidence type="ECO:0000256" key="2">
    <source>
        <dbReference type="ARBA" id="ARBA00022786"/>
    </source>
</evidence>
<gene>
    <name evidence="6" type="ORF">PXEA_LOCUS1058</name>
</gene>
<name>A0A448WBI5_9PLAT</name>
<keyword evidence="1" id="KW-0645">Protease</keyword>
<evidence type="ECO:0000259" key="5">
    <source>
        <dbReference type="Pfam" id="PF25010"/>
    </source>
</evidence>
<protein>
    <recommendedName>
        <fullName evidence="5">UBP34/UBP24/USP9X/USP9Y-like ARM repeat region domain-containing protein</fullName>
    </recommendedName>
</protein>